<sequence length="184" mass="21210">MQYKQQLNISIKQIEEDLNGNDTSPSRQYDSFKLINNLSIKTKDSLEQKFKQIKRRQNHHKSEIHQPTKMAIDIKQNETDKRGATCEQLPSDLQIETQIRQQKKKNIKVSELSVSKNNVLESNSSSYSSKIGSKQNCVKGILKKQTLESSFSDNNSRSSSIESRKSVKFNLVQPNIRIALNQWK</sequence>
<dbReference type="AlphaFoldDB" id="A0A8S1KQ23"/>
<proteinExistence type="predicted"/>
<protein>
    <submittedName>
        <fullName evidence="1">Uncharacterized protein</fullName>
    </submittedName>
</protein>
<reference evidence="1" key="1">
    <citation type="submission" date="2021-01" db="EMBL/GenBank/DDBJ databases">
        <authorList>
            <consortium name="Genoscope - CEA"/>
            <person name="William W."/>
        </authorList>
    </citation>
    <scope>NUCLEOTIDE SEQUENCE</scope>
</reference>
<evidence type="ECO:0000313" key="2">
    <source>
        <dbReference type="Proteomes" id="UP000692954"/>
    </source>
</evidence>
<dbReference type="OrthoDB" id="305796at2759"/>
<dbReference type="EMBL" id="CAJJDN010000011">
    <property type="protein sequence ID" value="CAD8057348.1"/>
    <property type="molecule type" value="Genomic_DNA"/>
</dbReference>
<comment type="caution">
    <text evidence="1">The sequence shown here is derived from an EMBL/GenBank/DDBJ whole genome shotgun (WGS) entry which is preliminary data.</text>
</comment>
<organism evidence="1 2">
    <name type="scientific">Paramecium sonneborni</name>
    <dbReference type="NCBI Taxonomy" id="65129"/>
    <lineage>
        <taxon>Eukaryota</taxon>
        <taxon>Sar</taxon>
        <taxon>Alveolata</taxon>
        <taxon>Ciliophora</taxon>
        <taxon>Intramacronucleata</taxon>
        <taxon>Oligohymenophorea</taxon>
        <taxon>Peniculida</taxon>
        <taxon>Parameciidae</taxon>
        <taxon>Paramecium</taxon>
    </lineage>
</organism>
<evidence type="ECO:0000313" key="1">
    <source>
        <dbReference type="EMBL" id="CAD8057348.1"/>
    </source>
</evidence>
<name>A0A8S1KQ23_9CILI</name>
<dbReference type="Proteomes" id="UP000692954">
    <property type="component" value="Unassembled WGS sequence"/>
</dbReference>
<gene>
    <name evidence="1" type="ORF">PSON_ATCC_30995.1.T0110169</name>
</gene>
<keyword evidence="2" id="KW-1185">Reference proteome</keyword>
<accession>A0A8S1KQ23</accession>